<dbReference type="InterPro" id="IPR011605">
    <property type="entry name" value="NusB_fam"/>
</dbReference>
<dbReference type="PANTHER" id="PTHR11078:SF3">
    <property type="entry name" value="ANTITERMINATION NUSB DOMAIN-CONTAINING PROTEIN"/>
    <property type="match status" value="1"/>
</dbReference>
<dbReference type="EMBL" id="VFOU01000002">
    <property type="protein sequence ID" value="TQL72752.1"/>
    <property type="molecule type" value="Genomic_DNA"/>
</dbReference>
<dbReference type="GO" id="GO:0003723">
    <property type="term" value="F:RNA binding"/>
    <property type="evidence" value="ECO:0007669"/>
    <property type="project" value="UniProtKB-UniRule"/>
</dbReference>
<dbReference type="NCBIfam" id="TIGR01951">
    <property type="entry name" value="nusB"/>
    <property type="match status" value="1"/>
</dbReference>
<keyword evidence="2 6" id="KW-0889">Transcription antitermination</keyword>
<evidence type="ECO:0000256" key="6">
    <source>
        <dbReference type="HAMAP-Rule" id="MF_00073"/>
    </source>
</evidence>
<dbReference type="Pfam" id="PF01029">
    <property type="entry name" value="NusB"/>
    <property type="match status" value="1"/>
</dbReference>
<evidence type="ECO:0000256" key="2">
    <source>
        <dbReference type="ARBA" id="ARBA00022814"/>
    </source>
</evidence>
<reference evidence="8 9" key="1">
    <citation type="submission" date="2019-06" db="EMBL/GenBank/DDBJ databases">
        <title>Sequencing the genomes of 1000 actinobacteria strains.</title>
        <authorList>
            <person name="Klenk H.-P."/>
        </authorList>
    </citation>
    <scope>NUCLEOTIDE SEQUENCE [LARGE SCALE GENOMIC DNA]</scope>
    <source>
        <strain evidence="8 9">DSM 24083</strain>
    </source>
</reference>
<evidence type="ECO:0000256" key="4">
    <source>
        <dbReference type="ARBA" id="ARBA00023015"/>
    </source>
</evidence>
<evidence type="ECO:0000313" key="9">
    <source>
        <dbReference type="Proteomes" id="UP000319746"/>
    </source>
</evidence>
<dbReference type="Gene3D" id="1.10.940.10">
    <property type="entry name" value="NusB-like"/>
    <property type="match status" value="1"/>
</dbReference>
<comment type="similarity">
    <text evidence="1 6">Belongs to the NusB family.</text>
</comment>
<protein>
    <recommendedName>
        <fullName evidence="6">Transcription antitermination protein NusB</fullName>
    </recommendedName>
    <alternativeName>
        <fullName evidence="6">Antitermination factor NusB</fullName>
    </alternativeName>
</protein>
<keyword evidence="3 6" id="KW-0694">RNA-binding</keyword>
<dbReference type="AlphaFoldDB" id="A0A543AJL7"/>
<dbReference type="GO" id="GO:0005829">
    <property type="term" value="C:cytosol"/>
    <property type="evidence" value="ECO:0007669"/>
    <property type="project" value="TreeGrafter"/>
</dbReference>
<evidence type="ECO:0000256" key="3">
    <source>
        <dbReference type="ARBA" id="ARBA00022884"/>
    </source>
</evidence>
<keyword evidence="5 6" id="KW-0804">Transcription</keyword>
<gene>
    <name evidence="6" type="primary">nusB</name>
    <name evidence="8" type="ORF">FB556_1421</name>
</gene>
<accession>A0A543AJL7</accession>
<keyword evidence="4 6" id="KW-0805">Transcription regulation</keyword>
<dbReference type="InterPro" id="IPR006027">
    <property type="entry name" value="NusB_RsmB_TIM44"/>
</dbReference>
<evidence type="ECO:0000256" key="5">
    <source>
        <dbReference type="ARBA" id="ARBA00023163"/>
    </source>
</evidence>
<dbReference type="SUPFAM" id="SSF48013">
    <property type="entry name" value="NusB-like"/>
    <property type="match status" value="1"/>
</dbReference>
<comment type="caution">
    <text evidence="8">The sequence shown here is derived from an EMBL/GenBank/DDBJ whole genome shotgun (WGS) entry which is preliminary data.</text>
</comment>
<dbReference type="PANTHER" id="PTHR11078">
    <property type="entry name" value="N UTILIZATION SUBSTANCE PROTEIN B-RELATED"/>
    <property type="match status" value="1"/>
</dbReference>
<sequence length="147" mass="16826">MTKNAKDQPHKIGSRGRARRRALEILFEAEHRNTTPLSALQRRREYTDQTINPYTAQIIDGVITHQEQIDELLAQYAHGWTMERMLAMDKSILRLGAWELLFNDEMPDAAAVNEAVNMAREYSNDDSPGYVNGVLGRLQDLKPTLFL</sequence>
<dbReference type="HAMAP" id="MF_00073">
    <property type="entry name" value="NusB"/>
    <property type="match status" value="1"/>
</dbReference>
<evidence type="ECO:0000313" key="8">
    <source>
        <dbReference type="EMBL" id="TQL72752.1"/>
    </source>
</evidence>
<dbReference type="GO" id="GO:0031564">
    <property type="term" value="P:transcription antitermination"/>
    <property type="evidence" value="ECO:0007669"/>
    <property type="project" value="UniProtKB-KW"/>
</dbReference>
<dbReference type="GO" id="GO:0006353">
    <property type="term" value="P:DNA-templated transcription termination"/>
    <property type="evidence" value="ECO:0007669"/>
    <property type="project" value="UniProtKB-UniRule"/>
</dbReference>
<proteinExistence type="inferred from homology"/>
<name>A0A543AJL7_9MICC</name>
<keyword evidence="9" id="KW-1185">Reference proteome</keyword>
<dbReference type="Proteomes" id="UP000319746">
    <property type="component" value="Unassembled WGS sequence"/>
</dbReference>
<dbReference type="InterPro" id="IPR035926">
    <property type="entry name" value="NusB-like_sf"/>
</dbReference>
<organism evidence="8 9">
    <name type="scientific">Enteractinococcus coprophilus</name>
    <dbReference type="NCBI Taxonomy" id="1027633"/>
    <lineage>
        <taxon>Bacteria</taxon>
        <taxon>Bacillati</taxon>
        <taxon>Actinomycetota</taxon>
        <taxon>Actinomycetes</taxon>
        <taxon>Micrococcales</taxon>
        <taxon>Micrococcaceae</taxon>
    </lineage>
</organism>
<evidence type="ECO:0000259" key="7">
    <source>
        <dbReference type="Pfam" id="PF01029"/>
    </source>
</evidence>
<feature type="domain" description="NusB/RsmB/TIM44" evidence="7">
    <location>
        <begin position="17"/>
        <end position="139"/>
    </location>
</feature>
<evidence type="ECO:0000256" key="1">
    <source>
        <dbReference type="ARBA" id="ARBA00005952"/>
    </source>
</evidence>
<comment type="function">
    <text evidence="6">Involved in transcription antitermination. Required for transcription of ribosomal RNA (rRNA) genes. Binds specifically to the boxA antiterminator sequence of the ribosomal RNA (rrn) operons.</text>
</comment>